<dbReference type="InterPro" id="IPR029039">
    <property type="entry name" value="Flavoprotein-like_sf"/>
</dbReference>
<proteinExistence type="predicted"/>
<dbReference type="PANTHER" id="PTHR43278">
    <property type="entry name" value="NAD(P)H-DEPENDENT FMN-CONTAINING OXIDOREDUCTASE YWQN-RELATED"/>
    <property type="match status" value="1"/>
</dbReference>
<keyword evidence="4" id="KW-1185">Reference proteome</keyword>
<dbReference type="AlphaFoldDB" id="A0A0L6Z6X8"/>
<reference evidence="4" key="1">
    <citation type="submission" date="2015-08" db="EMBL/GenBank/DDBJ databases">
        <title>Genome sequence of the strict anaerobe Clostridium homopropionicum LuHBu1 (DSM 5847T).</title>
        <authorList>
            <person name="Poehlein A."/>
            <person name="Beck M."/>
            <person name="Schiel-Bengelsdorf B."/>
            <person name="Bengelsdorf F.R."/>
            <person name="Daniel R."/>
            <person name="Duerre P."/>
        </authorList>
    </citation>
    <scope>NUCLEOTIDE SEQUENCE [LARGE SCALE GENOMIC DNA]</scope>
    <source>
        <strain evidence="4">DSM 5847</strain>
    </source>
</reference>
<dbReference type="PANTHER" id="PTHR43278:SF2">
    <property type="entry name" value="IRON-SULFUR FLAVOPROTEIN"/>
    <property type="match status" value="1"/>
</dbReference>
<evidence type="ECO:0000256" key="2">
    <source>
        <dbReference type="ARBA" id="ARBA00022643"/>
    </source>
</evidence>
<comment type="caution">
    <text evidence="3">The sequence shown here is derived from an EMBL/GenBank/DDBJ whole genome shotgun (WGS) entry which is preliminary data.</text>
</comment>
<evidence type="ECO:0008006" key="5">
    <source>
        <dbReference type="Google" id="ProtNLM"/>
    </source>
</evidence>
<dbReference type="EMBL" id="LHUR01000036">
    <property type="protein sequence ID" value="KOA18710.1"/>
    <property type="molecule type" value="Genomic_DNA"/>
</dbReference>
<dbReference type="SUPFAM" id="SSF52218">
    <property type="entry name" value="Flavoproteins"/>
    <property type="match status" value="1"/>
</dbReference>
<keyword evidence="2" id="KW-0288">FMN</keyword>
<protein>
    <recommendedName>
        <fullName evidence="5">NADPH-dependent FMN reductase</fullName>
    </recommendedName>
</protein>
<accession>A0A0L6Z6X8</accession>
<dbReference type="Proteomes" id="UP000037043">
    <property type="component" value="Unassembled WGS sequence"/>
</dbReference>
<evidence type="ECO:0000313" key="3">
    <source>
        <dbReference type="EMBL" id="KOA18710.1"/>
    </source>
</evidence>
<sequence>MKTLLLYDEASKNFNGVNLVEEVTSSLNSKGFTTKLRKIIDSEFKPCIGCFGCWVKTPGLCVLQGDEANEINNYVINSQLLVILTQIQYGSYSKDIKKYLDRQIPNISPFFTIIKGETHHQKRYNSYPCFVGIGYSTNVSETEEKTFKTLVKRNSINLHTPKSLSLVIGNEKDVSKEMTELSNFLVEVSS</sequence>
<organism evidence="3 4">
    <name type="scientific">Clostridium homopropionicum DSM 5847</name>
    <dbReference type="NCBI Taxonomy" id="1121318"/>
    <lineage>
        <taxon>Bacteria</taxon>
        <taxon>Bacillati</taxon>
        <taxon>Bacillota</taxon>
        <taxon>Clostridia</taxon>
        <taxon>Eubacteriales</taxon>
        <taxon>Clostridiaceae</taxon>
        <taxon>Clostridium</taxon>
    </lineage>
</organism>
<evidence type="ECO:0000313" key="4">
    <source>
        <dbReference type="Proteomes" id="UP000037043"/>
    </source>
</evidence>
<dbReference type="PATRIC" id="fig|1121318.3.peg.3006"/>
<keyword evidence="1" id="KW-0285">Flavoprotein</keyword>
<dbReference type="RefSeq" id="WP_052222467.1">
    <property type="nucleotide sequence ID" value="NZ_LHUR01000036.1"/>
</dbReference>
<dbReference type="STRING" id="36844.SAMN04488501_110131"/>
<gene>
    <name evidence="3" type="ORF">CLHOM_29940</name>
</gene>
<name>A0A0L6Z6X8_9CLOT</name>
<evidence type="ECO:0000256" key="1">
    <source>
        <dbReference type="ARBA" id="ARBA00022630"/>
    </source>
</evidence>
<dbReference type="InterPro" id="IPR051796">
    <property type="entry name" value="ISF_SsuE-like"/>
</dbReference>
<dbReference type="Gene3D" id="3.40.50.360">
    <property type="match status" value="1"/>
</dbReference>